<keyword evidence="2" id="KW-1185">Reference proteome</keyword>
<protein>
    <submittedName>
        <fullName evidence="1">Uncharacterized protein</fullName>
    </submittedName>
</protein>
<gene>
    <name evidence="1" type="ORF">QJ043_03090</name>
</gene>
<dbReference type="Proteomes" id="UP001431693">
    <property type="component" value="Unassembled WGS sequence"/>
</dbReference>
<comment type="caution">
    <text evidence="1">The sequence shown here is derived from an EMBL/GenBank/DDBJ whole genome shotgun (WGS) entry which is preliminary data.</text>
</comment>
<sequence length="51" mass="5586">MSQVQVCSLAALDAHGMRPVGDAYDFCLLDATHYDAEHHEDLCVLQARVGL</sequence>
<accession>A0ABT6ZK91</accession>
<proteinExistence type="predicted"/>
<dbReference type="EMBL" id="JASJEX010000002">
    <property type="protein sequence ID" value="MDJ1129071.1"/>
    <property type="molecule type" value="Genomic_DNA"/>
</dbReference>
<reference evidence="1" key="1">
    <citation type="submission" date="2023-05" db="EMBL/GenBank/DDBJ databases">
        <title>[olsenella] sp. nov., isolated from a pig farm feces dump.</title>
        <authorList>
            <person name="Chang Y.-H."/>
        </authorList>
    </citation>
    <scope>NUCLEOTIDE SEQUENCE</scope>
    <source>
        <strain evidence="1">YH-ols2217</strain>
    </source>
</reference>
<evidence type="ECO:0000313" key="2">
    <source>
        <dbReference type="Proteomes" id="UP001431693"/>
    </source>
</evidence>
<name>A0ABT6ZK91_9ACTN</name>
<evidence type="ECO:0000313" key="1">
    <source>
        <dbReference type="EMBL" id="MDJ1129071.1"/>
    </source>
</evidence>
<organism evidence="1 2">
    <name type="scientific">Kribbibacterium absianum</name>
    <dbReference type="NCBI Taxonomy" id="3044210"/>
    <lineage>
        <taxon>Bacteria</taxon>
        <taxon>Bacillati</taxon>
        <taxon>Actinomycetota</taxon>
        <taxon>Coriobacteriia</taxon>
        <taxon>Coriobacteriales</taxon>
        <taxon>Kribbibacteriaceae</taxon>
        <taxon>Kribbibacterium</taxon>
    </lineage>
</organism>
<dbReference type="RefSeq" id="WP_283713805.1">
    <property type="nucleotide sequence ID" value="NZ_JASJEW010000007.1"/>
</dbReference>